<dbReference type="InterPro" id="IPR011335">
    <property type="entry name" value="Restrct_endonuc-II-like"/>
</dbReference>
<keyword evidence="3 10" id="KW-0227">DNA damage</keyword>
<dbReference type="Gene3D" id="3.40.50.10930">
    <property type="match status" value="1"/>
</dbReference>
<evidence type="ECO:0000256" key="1">
    <source>
        <dbReference type="ARBA" id="ARBA00022722"/>
    </source>
</evidence>
<dbReference type="GO" id="GO:0009338">
    <property type="term" value="C:exodeoxyribonuclease V complex"/>
    <property type="evidence" value="ECO:0007669"/>
    <property type="project" value="InterPro"/>
</dbReference>
<name>A0AA91DCB4_9GAMM</name>
<dbReference type="GO" id="GO:0003677">
    <property type="term" value="F:DNA binding"/>
    <property type="evidence" value="ECO:0007669"/>
    <property type="project" value="UniProtKB-UniRule"/>
</dbReference>
<keyword evidence="13" id="KW-1185">Reference proteome</keyword>
<dbReference type="Gene3D" id="1.10.10.160">
    <property type="match status" value="1"/>
</dbReference>
<dbReference type="HAMAP" id="MF_01486">
    <property type="entry name" value="RecC"/>
    <property type="match status" value="1"/>
</dbReference>
<dbReference type="EMBL" id="LUUL01000083">
    <property type="protein sequence ID" value="OAI25118.1"/>
    <property type="molecule type" value="Genomic_DNA"/>
</dbReference>
<dbReference type="RefSeq" id="WP_064023686.1">
    <property type="nucleotide sequence ID" value="NZ_LUUL01000083.1"/>
</dbReference>
<dbReference type="GO" id="GO:0003678">
    <property type="term" value="F:DNA helicase activity"/>
    <property type="evidence" value="ECO:0007669"/>
    <property type="project" value="UniProtKB-UniRule"/>
</dbReference>
<dbReference type="InterPro" id="IPR027417">
    <property type="entry name" value="P-loop_NTPase"/>
</dbReference>
<dbReference type="GO" id="GO:0008854">
    <property type="term" value="F:exodeoxyribonuclease V activity"/>
    <property type="evidence" value="ECO:0007669"/>
    <property type="project" value="InterPro"/>
</dbReference>
<keyword evidence="1 10" id="KW-0540">Nuclease</keyword>
<keyword evidence="6 10" id="KW-0269">Exonuclease</keyword>
<sequence length="1186" mass="134554">MTASNHTSPLDSGIAVIHSNQLEELRDVLEYWLRQHPLAPLENEIFLVQSNGMGQWLKQNLAQNALLGIVAATKVQLPSLFIWSAYRAVLGEQIPKEQLLAKAPLIWRLYRLLPKLITQSGFETLAGFLADDSNSRKRYQLAEQLADLFDQYQVYRSDWISDWADGNDVLRNAHGEIKPLPEQQHWQALLWRAVLEDLGEASMQFASRASVHAQFMTHIDTLDQRPAGIPRRIILFGLSSLPQQSLEVLAKLGKFCQIVLFVHNPCQHYWADIIEDKELLKAERRRQSYKAGMTSSLTAEELHLHASPLLAAWGKQGRDYIRLLDHFDETQHYEHWHWPQNKIDLFKDYGELGQRSLLQHLQQSILDLEPLPEEPMLLPAADDSIAFHIAHSAQREVEILHDQLLARFAAAKQNREPLYPRDVIVMVPDINQYAPHIRAVFGQIQADDPRYIPYSLADQQQRGQNPMLVAVEALLNLPESRFAVSEFLGLLEVPALRARFTIDEAAIPKLHQWIEEAGIRWGLNAEQRTQTVSMPSHLEANTWQFGLRRMLLGYAVGAGEAFAQIEPYPEIGGLEAQWVGDLSFLLETLEKFALLLKREQNTKDWQRTLLALLDDFFSVSNDQERKTLETLTSSLAKWGQSCEQAGLTETDTMPINVVREAWLSSVDEPSLQQRFLSGRVNFCTLMPMRAIPFRVICLLGMNDGDYPRNQQAPSFDLMSQRGQYRPGDRSRRQDDQYLFLEALLSARQQLYISWVGRSIRDNSERPPSVLISQLREVLAQGWRLADEVSLLASLTVEHPLQPFSLAYVLQNRDPRLFTYAREWYEPATDSHLSERSVPNLEAKGFTLSLESLARFLKAPVKAFCNHTLKFGFDEETVTSEDHEPFGFDALQAYVLSEALLQRLNSEQANGADLDDTAAFFTQQQSAMAQQGLLPLGGFAQATYDAISEPVKLAWQQYQAILPIWSSELEAHATHLPPFTLTDGVTVHLTGDLSQLRRSSDQQGDGLIYLTAQRLINKDKTLKYPNLLLHWVQHLAACADHLPVQTLVIAADTVIEIPAIDQAEAYAHLQSLVEAYHQGMQAPLPVACKTAFAWLAAAANSDQDKALEKAISRYQGDDWTPGEVDYDAYLTRFFPDFASLNQSPQETAQKSGQNNYQDKAFQYWVETLYQPAFNQIQQTEIAQGVSE</sequence>
<dbReference type="InterPro" id="IPR006697">
    <property type="entry name" value="RecC"/>
</dbReference>
<keyword evidence="8 10" id="KW-0238">DNA-binding</keyword>
<dbReference type="InterPro" id="IPR041500">
    <property type="entry name" value="RecC_C"/>
</dbReference>
<dbReference type="NCBIfam" id="TIGR01450">
    <property type="entry name" value="recC"/>
    <property type="match status" value="1"/>
</dbReference>
<comment type="subunit">
    <text evidence="10">Heterotrimer of RecB, RecC and RecD. All subunits contribute to DNA-binding.</text>
</comment>
<evidence type="ECO:0000256" key="6">
    <source>
        <dbReference type="ARBA" id="ARBA00022839"/>
    </source>
</evidence>
<proteinExistence type="inferred from homology"/>
<dbReference type="SUPFAM" id="SSF52540">
    <property type="entry name" value="P-loop containing nucleoside triphosphate hydrolases"/>
    <property type="match status" value="2"/>
</dbReference>
<dbReference type="SUPFAM" id="SSF52980">
    <property type="entry name" value="Restriction endonuclease-like"/>
    <property type="match status" value="1"/>
</dbReference>
<comment type="similarity">
    <text evidence="10">Belongs to the RecC family.</text>
</comment>
<organism evidence="12 13">
    <name type="scientific">Methylomonas koyamae</name>
    <dbReference type="NCBI Taxonomy" id="702114"/>
    <lineage>
        <taxon>Bacteria</taxon>
        <taxon>Pseudomonadati</taxon>
        <taxon>Pseudomonadota</taxon>
        <taxon>Gammaproteobacteria</taxon>
        <taxon>Methylococcales</taxon>
        <taxon>Methylococcaceae</taxon>
        <taxon>Methylomonas</taxon>
    </lineage>
</organism>
<reference evidence="12 13" key="1">
    <citation type="submission" date="2016-03" db="EMBL/GenBank/DDBJ databases">
        <authorList>
            <person name="Heylen K."/>
            <person name="De Vos P."/>
            <person name="Vekeman B."/>
        </authorList>
    </citation>
    <scope>NUCLEOTIDE SEQUENCE [LARGE SCALE GENOMIC DNA]</scope>
    <source>
        <strain evidence="12 13">R-49807</strain>
    </source>
</reference>
<evidence type="ECO:0000256" key="2">
    <source>
        <dbReference type="ARBA" id="ARBA00022741"/>
    </source>
</evidence>
<comment type="caution">
    <text evidence="12">The sequence shown here is derived from an EMBL/GenBank/DDBJ whole genome shotgun (WGS) entry which is preliminary data.</text>
</comment>
<evidence type="ECO:0000256" key="8">
    <source>
        <dbReference type="ARBA" id="ARBA00023125"/>
    </source>
</evidence>
<keyword evidence="4 10" id="KW-0378">Hydrolase</keyword>
<keyword evidence="2 10" id="KW-0547">Nucleotide-binding</keyword>
<dbReference type="InterPro" id="IPR013986">
    <property type="entry name" value="DExx_box_DNA_helicase_dom_sf"/>
</dbReference>
<keyword evidence="5 10" id="KW-0347">Helicase</keyword>
<gene>
    <name evidence="10" type="primary">recC</name>
    <name evidence="12" type="ORF">A1356_14120</name>
</gene>
<dbReference type="Gene3D" id="3.40.50.300">
    <property type="entry name" value="P-loop containing nucleotide triphosphate hydrolases"/>
    <property type="match status" value="2"/>
</dbReference>
<evidence type="ECO:0000256" key="3">
    <source>
        <dbReference type="ARBA" id="ARBA00022763"/>
    </source>
</evidence>
<evidence type="ECO:0000256" key="5">
    <source>
        <dbReference type="ARBA" id="ARBA00022806"/>
    </source>
</evidence>
<evidence type="ECO:0000256" key="7">
    <source>
        <dbReference type="ARBA" id="ARBA00022840"/>
    </source>
</evidence>
<evidence type="ECO:0000256" key="4">
    <source>
        <dbReference type="ARBA" id="ARBA00022801"/>
    </source>
</evidence>
<dbReference type="Pfam" id="PF04257">
    <property type="entry name" value="Exonuc_V_gamma"/>
    <property type="match status" value="1"/>
</dbReference>
<dbReference type="Pfam" id="PF17946">
    <property type="entry name" value="RecC_C"/>
    <property type="match status" value="1"/>
</dbReference>
<evidence type="ECO:0000259" key="11">
    <source>
        <dbReference type="Pfam" id="PF17946"/>
    </source>
</evidence>
<feature type="domain" description="RecC C-terminal" evidence="11">
    <location>
        <begin position="846"/>
        <end position="1097"/>
    </location>
</feature>
<dbReference type="Proteomes" id="UP000077734">
    <property type="component" value="Unassembled WGS sequence"/>
</dbReference>
<dbReference type="PANTHER" id="PTHR30591">
    <property type="entry name" value="RECBCD ENZYME SUBUNIT RECC"/>
    <property type="match status" value="1"/>
</dbReference>
<dbReference type="AlphaFoldDB" id="A0AA91DCB4"/>
<evidence type="ECO:0000313" key="13">
    <source>
        <dbReference type="Proteomes" id="UP000077734"/>
    </source>
</evidence>
<accession>A0AA91DCB4</accession>
<keyword evidence="9 10" id="KW-0234">DNA repair</keyword>
<comment type="function">
    <text evidence="10">A helicase/nuclease that prepares dsDNA breaks (DSB) for recombinational DNA repair. Binds to DSBs and unwinds DNA via a highly rapid and processive ATP-dependent bidirectional helicase activity. Unwinds dsDNA until it encounters a Chi (crossover hotspot instigator) sequence from the 3' direction. Cuts ssDNA a few nucleotides 3' to the Chi site. The properties and activities of the enzyme are changed at Chi. The Chi-altered holoenzyme produces a long 3'-ssDNA overhang and facilitates RecA-binding to the ssDNA for homologous DNA recombination and repair. Holoenzyme degrades any linearized DNA that is unable to undergo homologous recombination. In the holoenzyme this subunit recognizes the wild-type Chi sequence, and when added to isolated RecB increases its ATP-dependent helicase processivity.</text>
</comment>
<keyword evidence="7 10" id="KW-0067">ATP-binding</keyword>
<dbReference type="GO" id="GO:0005524">
    <property type="term" value="F:ATP binding"/>
    <property type="evidence" value="ECO:0007669"/>
    <property type="project" value="UniProtKB-UniRule"/>
</dbReference>
<comment type="miscellaneous">
    <text evidence="10">In the RecBCD complex, RecB has a slow 3'-5' helicase, an exonuclease activity and loads RecA onto ssDNA, RecD has a fast 5'-3' helicase activity, while RecC stimulates the ATPase and processivity of the RecB helicase and contributes to recognition of the Chi site.</text>
</comment>
<dbReference type="Gene3D" id="1.10.10.990">
    <property type="match status" value="1"/>
</dbReference>
<dbReference type="PIRSF" id="PIRSF000980">
    <property type="entry name" value="RecC"/>
    <property type="match status" value="1"/>
</dbReference>
<protein>
    <recommendedName>
        <fullName evidence="10">RecBCD enzyme subunit RecC</fullName>
    </recommendedName>
    <alternativeName>
        <fullName evidence="10">Exonuclease V subunit RecC</fullName>
        <shortName evidence="10">ExoV subunit RecC</shortName>
    </alternativeName>
    <alternativeName>
        <fullName evidence="10">Helicase/nuclease RecBCD subunit RecC</fullName>
    </alternativeName>
</protein>
<evidence type="ECO:0000313" key="12">
    <source>
        <dbReference type="EMBL" id="OAI25118.1"/>
    </source>
</evidence>
<evidence type="ECO:0000256" key="9">
    <source>
        <dbReference type="ARBA" id="ARBA00023204"/>
    </source>
</evidence>
<dbReference type="GO" id="GO:0000724">
    <property type="term" value="P:double-strand break repair via homologous recombination"/>
    <property type="evidence" value="ECO:0007669"/>
    <property type="project" value="UniProtKB-UniRule"/>
</dbReference>
<evidence type="ECO:0000256" key="10">
    <source>
        <dbReference type="HAMAP-Rule" id="MF_01486"/>
    </source>
</evidence>
<dbReference type="PANTHER" id="PTHR30591:SF1">
    <property type="entry name" value="RECBCD ENZYME SUBUNIT RECC"/>
    <property type="match status" value="1"/>
</dbReference>